<reference evidence="2" key="2">
    <citation type="submission" date="2020-11" db="EMBL/GenBank/DDBJ databases">
        <authorList>
            <person name="McCartney M.A."/>
            <person name="Auch B."/>
            <person name="Kono T."/>
            <person name="Mallez S."/>
            <person name="Becker A."/>
            <person name="Gohl D.M."/>
            <person name="Silverstein K.A.T."/>
            <person name="Koren S."/>
            <person name="Bechman K.B."/>
            <person name="Herman A."/>
            <person name="Abrahante J.E."/>
            <person name="Garbe J."/>
        </authorList>
    </citation>
    <scope>NUCLEOTIDE SEQUENCE</scope>
    <source>
        <strain evidence="2">Duluth1</strain>
        <tissue evidence="2">Whole animal</tissue>
    </source>
</reference>
<feature type="region of interest" description="Disordered" evidence="1">
    <location>
        <begin position="90"/>
        <end position="109"/>
    </location>
</feature>
<accession>A0A9D4E5Z9</accession>
<dbReference type="Proteomes" id="UP000828390">
    <property type="component" value="Unassembled WGS sequence"/>
</dbReference>
<feature type="compositionally biased region" description="Basic and acidic residues" evidence="1">
    <location>
        <begin position="98"/>
        <end position="109"/>
    </location>
</feature>
<sequence length="109" mass="12584">MTRGRIKLSKNFTHASSADLLNEWTDELPVGVRQRYLQSPVEFHLFRYADNIYLMGGTRLVLLTLTFRPYERAGAYRMVVSAEKSKIMENSMNSKNNSRADVHMNGEKL</sequence>
<gene>
    <name evidence="2" type="ORF">DPMN_174773</name>
</gene>
<organism evidence="2 3">
    <name type="scientific">Dreissena polymorpha</name>
    <name type="common">Zebra mussel</name>
    <name type="synonym">Mytilus polymorpha</name>
    <dbReference type="NCBI Taxonomy" id="45954"/>
    <lineage>
        <taxon>Eukaryota</taxon>
        <taxon>Metazoa</taxon>
        <taxon>Spiralia</taxon>
        <taxon>Lophotrochozoa</taxon>
        <taxon>Mollusca</taxon>
        <taxon>Bivalvia</taxon>
        <taxon>Autobranchia</taxon>
        <taxon>Heteroconchia</taxon>
        <taxon>Euheterodonta</taxon>
        <taxon>Imparidentia</taxon>
        <taxon>Neoheterodontei</taxon>
        <taxon>Myida</taxon>
        <taxon>Dreissenoidea</taxon>
        <taxon>Dreissenidae</taxon>
        <taxon>Dreissena</taxon>
    </lineage>
</organism>
<keyword evidence="3" id="KW-1185">Reference proteome</keyword>
<comment type="caution">
    <text evidence="2">The sequence shown here is derived from an EMBL/GenBank/DDBJ whole genome shotgun (WGS) entry which is preliminary data.</text>
</comment>
<protein>
    <submittedName>
        <fullName evidence="2">Uncharacterized protein</fullName>
    </submittedName>
</protein>
<proteinExistence type="predicted"/>
<name>A0A9D4E5Z9_DREPO</name>
<evidence type="ECO:0000256" key="1">
    <source>
        <dbReference type="SAM" id="MobiDB-lite"/>
    </source>
</evidence>
<dbReference type="AlphaFoldDB" id="A0A9D4E5Z9"/>
<dbReference type="EMBL" id="JAIWYP010000009">
    <property type="protein sequence ID" value="KAH3773413.1"/>
    <property type="molecule type" value="Genomic_DNA"/>
</dbReference>
<evidence type="ECO:0000313" key="3">
    <source>
        <dbReference type="Proteomes" id="UP000828390"/>
    </source>
</evidence>
<evidence type="ECO:0000313" key="2">
    <source>
        <dbReference type="EMBL" id="KAH3773413.1"/>
    </source>
</evidence>
<reference evidence="2" key="1">
    <citation type="journal article" date="2019" name="bioRxiv">
        <title>The Genome of the Zebra Mussel, Dreissena polymorpha: A Resource for Invasive Species Research.</title>
        <authorList>
            <person name="McCartney M.A."/>
            <person name="Auch B."/>
            <person name="Kono T."/>
            <person name="Mallez S."/>
            <person name="Zhang Y."/>
            <person name="Obille A."/>
            <person name="Becker A."/>
            <person name="Abrahante J.E."/>
            <person name="Garbe J."/>
            <person name="Badalamenti J.P."/>
            <person name="Herman A."/>
            <person name="Mangelson H."/>
            <person name="Liachko I."/>
            <person name="Sullivan S."/>
            <person name="Sone E.D."/>
            <person name="Koren S."/>
            <person name="Silverstein K.A.T."/>
            <person name="Beckman K.B."/>
            <person name="Gohl D.M."/>
        </authorList>
    </citation>
    <scope>NUCLEOTIDE SEQUENCE</scope>
    <source>
        <strain evidence="2">Duluth1</strain>
        <tissue evidence="2">Whole animal</tissue>
    </source>
</reference>